<proteinExistence type="predicted"/>
<accession>A0A1B8HPQ3</accession>
<dbReference type="InterPro" id="IPR043834">
    <property type="entry name" value="REC"/>
</dbReference>
<dbReference type="RefSeq" id="WP_067420554.1">
    <property type="nucleotide sequence ID" value="NZ_LZEX01000001.1"/>
</dbReference>
<name>A0A1B8HPQ3_9GAMM</name>
<sequence length="600" mass="67840">MTEMTLTYPDLIKEAFINPIRNVTVIDDEYPTLLSLIDLQNRPLGENIATVAETNSANIERLKKIIGMCHASYQWSIDVFDGHTPNFGGTEEIPPHIHHSDLIVLDYHLDGDADVDNGMRARKILQSLDQNNHYNLTLVHTKGYVGEIETVFVEILKDFIRIEPSHSLLPSETVVNNMEEWMDANEDGRAYQWMNADIKLRTIFDIYFSPEPEKCINPRKPTHPLNAFITDINKVAEEAGLSCSDLMKWRFSDILKTNGVTFEADARLDLQWYWDEDTNFISTGKMFISVIRKSAENPEDELIGSLSTALTKHNASPMHLLMAKMRYELNENGIEQASRIISNRYAQAGWLYNLLQNADNDSAHDKAINLHWEQLATASRLVLRDFSKKIMGVANIDCQADVQRFVQKFFDECIGKKDLALGHLNAFSCSMPVSNNHLITGTVLNIEGEIWVCITPACDLVPGQKIAQWQSRIGESHLVFKAVKFDSVKLETANGKANRNEYIYLNVDGIPEAYWLGSDNPSWDTFYAGALGCYGDGYKISLAGVREDITVEGKPLVMKTLQAFAIAELRYEYALNLLHKFGSSQTRVGLGFQENNNIWA</sequence>
<dbReference type="Proteomes" id="UP000092247">
    <property type="component" value="Unassembled WGS sequence"/>
</dbReference>
<evidence type="ECO:0000313" key="3">
    <source>
        <dbReference type="Proteomes" id="UP000092247"/>
    </source>
</evidence>
<evidence type="ECO:0000259" key="1">
    <source>
        <dbReference type="Pfam" id="PF19192"/>
    </source>
</evidence>
<organism evidence="2 3">
    <name type="scientific">Morganella psychrotolerans</name>
    <dbReference type="NCBI Taxonomy" id="368603"/>
    <lineage>
        <taxon>Bacteria</taxon>
        <taxon>Pseudomonadati</taxon>
        <taxon>Pseudomonadota</taxon>
        <taxon>Gammaproteobacteria</taxon>
        <taxon>Enterobacterales</taxon>
        <taxon>Morganellaceae</taxon>
        <taxon>Morganella</taxon>
    </lineage>
</organism>
<dbReference type="EMBL" id="LZEX01000001">
    <property type="protein sequence ID" value="OBU11352.1"/>
    <property type="molecule type" value="Genomic_DNA"/>
</dbReference>
<evidence type="ECO:0000313" key="2">
    <source>
        <dbReference type="EMBL" id="OBU11352.1"/>
    </source>
</evidence>
<comment type="caution">
    <text evidence="2">The sequence shown here is derived from an EMBL/GenBank/DDBJ whole genome shotgun (WGS) entry which is preliminary data.</text>
</comment>
<dbReference type="Pfam" id="PF19192">
    <property type="entry name" value="Response_reg_2"/>
    <property type="match status" value="1"/>
</dbReference>
<feature type="domain" description="Response receiver" evidence="1">
    <location>
        <begin position="20"/>
        <end position="160"/>
    </location>
</feature>
<dbReference type="AlphaFoldDB" id="A0A1B8HPQ3"/>
<gene>
    <name evidence="2" type="ORF">AYY17_00970</name>
</gene>
<protein>
    <recommendedName>
        <fullName evidence="1">Response receiver domain-containing protein</fullName>
    </recommendedName>
</protein>
<reference evidence="2 3" key="1">
    <citation type="submission" date="2016-06" db="EMBL/GenBank/DDBJ databases">
        <authorList>
            <person name="Kjaerup R.B."/>
            <person name="Dalgaard T.S."/>
            <person name="Juul-Madsen H.R."/>
        </authorList>
    </citation>
    <scope>NUCLEOTIDE SEQUENCE [LARGE SCALE GENOMIC DNA]</scope>
    <source>
        <strain evidence="2 3">GCSL-Mp3</strain>
    </source>
</reference>